<gene>
    <name evidence="4" type="ORF">Q5716_15795</name>
</gene>
<dbReference type="PRINTS" id="PR00410">
    <property type="entry name" value="PHEHYDRXLASE"/>
</dbReference>
<dbReference type="InterPro" id="IPR017938">
    <property type="entry name" value="Riboflavin_synthase-like_b-brl"/>
</dbReference>
<comment type="cofactor">
    <cofactor evidence="1">
        <name>FAD</name>
        <dbReference type="ChEBI" id="CHEBI:57692"/>
    </cofactor>
</comment>
<feature type="transmembrane region" description="Helical" evidence="2">
    <location>
        <begin position="253"/>
        <end position="272"/>
    </location>
</feature>
<dbReference type="CDD" id="cd00322">
    <property type="entry name" value="FNR_like"/>
    <property type="match status" value="1"/>
</dbReference>
<evidence type="ECO:0000259" key="3">
    <source>
        <dbReference type="PROSITE" id="PS51384"/>
    </source>
</evidence>
<keyword evidence="5" id="KW-1185">Reference proteome</keyword>
<dbReference type="InterPro" id="IPR039261">
    <property type="entry name" value="FNR_nucleotide-bd"/>
</dbReference>
<keyword evidence="2" id="KW-1133">Transmembrane helix</keyword>
<evidence type="ECO:0000313" key="4">
    <source>
        <dbReference type="EMBL" id="MDO7883696.1"/>
    </source>
</evidence>
<dbReference type="Gene3D" id="2.40.30.10">
    <property type="entry name" value="Translation factors"/>
    <property type="match status" value="1"/>
</dbReference>
<name>A0ABT9BRN3_9MICO</name>
<dbReference type="Pfam" id="PF00175">
    <property type="entry name" value="NAD_binding_1"/>
    <property type="match status" value="1"/>
</dbReference>
<dbReference type="EMBL" id="JAUQUB010000008">
    <property type="protein sequence ID" value="MDO7883696.1"/>
    <property type="molecule type" value="Genomic_DNA"/>
</dbReference>
<evidence type="ECO:0000256" key="2">
    <source>
        <dbReference type="SAM" id="Phobius"/>
    </source>
</evidence>
<dbReference type="SUPFAM" id="SSF63380">
    <property type="entry name" value="Riboflavin synthase domain-like"/>
    <property type="match status" value="1"/>
</dbReference>
<keyword evidence="2" id="KW-0472">Membrane</keyword>
<dbReference type="Proteomes" id="UP001241072">
    <property type="component" value="Unassembled WGS sequence"/>
</dbReference>
<dbReference type="InterPro" id="IPR001433">
    <property type="entry name" value="OxRdtase_FAD/NAD-bd"/>
</dbReference>
<evidence type="ECO:0000313" key="5">
    <source>
        <dbReference type="Proteomes" id="UP001241072"/>
    </source>
</evidence>
<feature type="transmembrane region" description="Helical" evidence="2">
    <location>
        <begin position="226"/>
        <end position="247"/>
    </location>
</feature>
<organism evidence="4 5">
    <name type="scientific">Antiquaquibacter soli</name>
    <dbReference type="NCBI Taxonomy" id="3064523"/>
    <lineage>
        <taxon>Bacteria</taxon>
        <taxon>Bacillati</taxon>
        <taxon>Actinomycetota</taxon>
        <taxon>Actinomycetes</taxon>
        <taxon>Micrococcales</taxon>
        <taxon>Microbacteriaceae</taxon>
        <taxon>Antiquaquibacter</taxon>
    </lineage>
</organism>
<dbReference type="SUPFAM" id="SSF52343">
    <property type="entry name" value="Ferredoxin reductase-like, C-terminal NADP-linked domain"/>
    <property type="match status" value="1"/>
</dbReference>
<accession>A0ABT9BRN3</accession>
<feature type="transmembrane region" description="Helical" evidence="2">
    <location>
        <begin position="41"/>
        <end position="67"/>
    </location>
</feature>
<feature type="transmembrane region" description="Helical" evidence="2">
    <location>
        <begin position="169"/>
        <end position="187"/>
    </location>
</feature>
<feature type="transmembrane region" description="Helical" evidence="2">
    <location>
        <begin position="12"/>
        <end position="35"/>
    </location>
</feature>
<dbReference type="InterPro" id="IPR017927">
    <property type="entry name" value="FAD-bd_FR_type"/>
</dbReference>
<dbReference type="Gene3D" id="3.40.50.80">
    <property type="entry name" value="Nucleotide-binding domain of ferredoxin-NADP reductase (FNR) module"/>
    <property type="match status" value="1"/>
</dbReference>
<feature type="transmembrane region" description="Helical" evidence="2">
    <location>
        <begin position="74"/>
        <end position="91"/>
    </location>
</feature>
<protein>
    <submittedName>
        <fullName evidence="4">Oxidoreductase</fullName>
    </submittedName>
</protein>
<keyword evidence="2" id="KW-0812">Transmembrane</keyword>
<reference evidence="4 5" key="1">
    <citation type="submission" date="2023-07" db="EMBL/GenBank/DDBJ databases">
        <title>Protaetiibacter sp. nov WY-16 isolated from soil.</title>
        <authorList>
            <person name="Liu B."/>
            <person name="Wan Y."/>
        </authorList>
    </citation>
    <scope>NUCLEOTIDE SEQUENCE [LARGE SCALE GENOMIC DNA]</scope>
    <source>
        <strain evidence="4 5">WY-16</strain>
    </source>
</reference>
<sequence length="510" mass="54597">MKQWLDRVTGAVTMYSLLLIVLGATTVLALVLSFFGQMSGYSPLAIVVTNVVAVGVTVGTSILFGLVFRAKPHLESAIITGVLLFFLFPPTLDPKQLAGVAMAGAVASLSKYVLAIRGRHVANPAAIGAVVVSLTGLNFASWWVATPYLLPLVAIGAFLVLYRTQRFSMAGVFIGVAVVIWVTRYLLQGSDLAAGLSFVLLSYPTVFLAGFMLTEPLTLPPRRWQQLLVAAVVGVLFASTFAIGPVAPGWPVLYSSPELALVAGNVIAFFFGQRRAIRMEYLGKRELSPSTWELSFQPSRPVRFLPGQYMELTIPHRRADFRGSRRYFSIASAPTDHGPLTFAITVPSKSSSFKRALLDLEPGAEVRGTGVGGDFALPRDVSQPLLLVAGGIGITPFASQLAHAAERGEHRDVTVVYATSTPGALPYQELLERTGARVILFAPDAPSPLPAGWIHGGTGRVTAEGIAATVPDAARRRAFVSGPPALVGDLRRALRAQGVRRVHTDYFSGY</sequence>
<dbReference type="InterPro" id="IPR050415">
    <property type="entry name" value="MRET"/>
</dbReference>
<feature type="domain" description="FAD-binding FR-type" evidence="3">
    <location>
        <begin position="274"/>
        <end position="378"/>
    </location>
</feature>
<comment type="caution">
    <text evidence="4">The sequence shown here is derived from an EMBL/GenBank/DDBJ whole genome shotgun (WGS) entry which is preliminary data.</text>
</comment>
<feature type="transmembrane region" description="Helical" evidence="2">
    <location>
        <begin position="145"/>
        <end position="162"/>
    </location>
</feature>
<dbReference type="RefSeq" id="WP_305004122.1">
    <property type="nucleotide sequence ID" value="NZ_JAUQUB010000008.1"/>
</dbReference>
<dbReference type="PANTHER" id="PTHR47354">
    <property type="entry name" value="NADH OXIDOREDUCTASE HCR"/>
    <property type="match status" value="1"/>
</dbReference>
<evidence type="ECO:0000256" key="1">
    <source>
        <dbReference type="ARBA" id="ARBA00001974"/>
    </source>
</evidence>
<feature type="transmembrane region" description="Helical" evidence="2">
    <location>
        <begin position="193"/>
        <end position="214"/>
    </location>
</feature>
<dbReference type="PANTHER" id="PTHR47354:SF5">
    <property type="entry name" value="PROTEIN RFBI"/>
    <property type="match status" value="1"/>
</dbReference>
<dbReference type="PROSITE" id="PS51384">
    <property type="entry name" value="FAD_FR"/>
    <property type="match status" value="1"/>
</dbReference>
<proteinExistence type="predicted"/>